<dbReference type="PROSITE" id="PS50005">
    <property type="entry name" value="TPR"/>
    <property type="match status" value="1"/>
</dbReference>
<gene>
    <name evidence="3" type="ORF">PXEA_LOCUS36870</name>
</gene>
<protein>
    <submittedName>
        <fullName evidence="3">Uncharacterized protein</fullName>
    </submittedName>
</protein>
<feature type="non-terminal residue" evidence="3">
    <location>
        <position position="1"/>
    </location>
</feature>
<evidence type="ECO:0000313" key="4">
    <source>
        <dbReference type="Proteomes" id="UP000784294"/>
    </source>
</evidence>
<accession>A0A448XRY2</accession>
<evidence type="ECO:0000256" key="1">
    <source>
        <dbReference type="PROSITE-ProRule" id="PRU00339"/>
    </source>
</evidence>
<name>A0A448XRY2_9PLAT</name>
<organism evidence="3 4">
    <name type="scientific">Protopolystoma xenopodis</name>
    <dbReference type="NCBI Taxonomy" id="117903"/>
    <lineage>
        <taxon>Eukaryota</taxon>
        <taxon>Metazoa</taxon>
        <taxon>Spiralia</taxon>
        <taxon>Lophotrochozoa</taxon>
        <taxon>Platyhelminthes</taxon>
        <taxon>Monogenea</taxon>
        <taxon>Polyopisthocotylea</taxon>
        <taxon>Polystomatidea</taxon>
        <taxon>Polystomatidae</taxon>
        <taxon>Protopolystoma</taxon>
    </lineage>
</organism>
<proteinExistence type="predicted"/>
<dbReference type="Proteomes" id="UP000784294">
    <property type="component" value="Unassembled WGS sequence"/>
</dbReference>
<dbReference type="SUPFAM" id="SSF48452">
    <property type="entry name" value="TPR-like"/>
    <property type="match status" value="1"/>
</dbReference>
<comment type="caution">
    <text evidence="3">The sequence shown here is derived from an EMBL/GenBank/DDBJ whole genome shotgun (WGS) entry which is preliminary data.</text>
</comment>
<feature type="region of interest" description="Disordered" evidence="2">
    <location>
        <begin position="63"/>
        <end position="89"/>
    </location>
</feature>
<keyword evidence="4" id="KW-1185">Reference proteome</keyword>
<evidence type="ECO:0000256" key="2">
    <source>
        <dbReference type="SAM" id="MobiDB-lite"/>
    </source>
</evidence>
<sequence>QLGQLGAAKRDLQIALKIAPGLPEAHWQLHVLRLVEMRPQDALRDIGYIIDAKTPINDKIMFPSHIPPDSTRYEEEEATNANSTSKEYQGYSIALPSQESTMPMFNQNDADNTVQERDITEGTIALTSFNRIVEAHRAQGHIYSSLNESALAIDSYTCLIKLRPTDAKAFLKRAAEYEKVKVILMKA</sequence>
<dbReference type="AlphaFoldDB" id="A0A448XRY2"/>
<keyword evidence="1" id="KW-0802">TPR repeat</keyword>
<dbReference type="EMBL" id="CAAALY010281313">
    <property type="protein sequence ID" value="VEL43430.1"/>
    <property type="molecule type" value="Genomic_DNA"/>
</dbReference>
<feature type="repeat" description="TPR" evidence="1">
    <location>
        <begin position="133"/>
        <end position="166"/>
    </location>
</feature>
<reference evidence="3" key="1">
    <citation type="submission" date="2018-11" db="EMBL/GenBank/DDBJ databases">
        <authorList>
            <consortium name="Pathogen Informatics"/>
        </authorList>
    </citation>
    <scope>NUCLEOTIDE SEQUENCE</scope>
</reference>
<dbReference type="Gene3D" id="1.25.40.10">
    <property type="entry name" value="Tetratricopeptide repeat domain"/>
    <property type="match status" value="1"/>
</dbReference>
<dbReference type="InterPro" id="IPR019734">
    <property type="entry name" value="TPR_rpt"/>
</dbReference>
<evidence type="ECO:0000313" key="3">
    <source>
        <dbReference type="EMBL" id="VEL43430.1"/>
    </source>
</evidence>
<dbReference type="InterPro" id="IPR011990">
    <property type="entry name" value="TPR-like_helical_dom_sf"/>
</dbReference>